<evidence type="ECO:0000313" key="1">
    <source>
        <dbReference type="EMBL" id="KAK5164540.1"/>
    </source>
</evidence>
<proteinExistence type="predicted"/>
<dbReference type="AlphaFoldDB" id="A0AAV9NZR7"/>
<evidence type="ECO:0000313" key="2">
    <source>
        <dbReference type="Proteomes" id="UP001337655"/>
    </source>
</evidence>
<reference evidence="1 2" key="1">
    <citation type="submission" date="2023-08" db="EMBL/GenBank/DDBJ databases">
        <title>Black Yeasts Isolated from many extreme environments.</title>
        <authorList>
            <person name="Coleine C."/>
            <person name="Stajich J.E."/>
            <person name="Selbmann L."/>
        </authorList>
    </citation>
    <scope>NUCLEOTIDE SEQUENCE [LARGE SCALE GENOMIC DNA]</scope>
    <source>
        <strain evidence="1 2">CCFEE 5935</strain>
    </source>
</reference>
<name>A0AAV9NZR7_9PEZI</name>
<dbReference type="Proteomes" id="UP001337655">
    <property type="component" value="Unassembled WGS sequence"/>
</dbReference>
<dbReference type="RefSeq" id="XP_064654788.1">
    <property type="nucleotide sequence ID" value="XM_064806972.1"/>
</dbReference>
<gene>
    <name evidence="1" type="ORF">LTR77_009746</name>
</gene>
<keyword evidence="2" id="KW-1185">Reference proteome</keyword>
<accession>A0AAV9NZR7</accession>
<protein>
    <submittedName>
        <fullName evidence="1">Uncharacterized protein</fullName>
    </submittedName>
</protein>
<comment type="caution">
    <text evidence="1">The sequence shown here is derived from an EMBL/GenBank/DDBJ whole genome shotgun (WGS) entry which is preliminary data.</text>
</comment>
<dbReference type="GeneID" id="89931076"/>
<sequence length="135" mass="14960">MPKLQDHVVQALVGLSPWIRAESIELIYNNTKEGSALRRLALYSFMAFYFGCSDYDNPTYRKHYKQGVTDRLGALPSFMVDCFGAMNVAPCGSLPCQCGSSSGDPICYEGVIEQNWPKEKGDAEDRFGDYPDGAV</sequence>
<organism evidence="1 2">
    <name type="scientific">Saxophila tyrrhenica</name>
    <dbReference type="NCBI Taxonomy" id="1690608"/>
    <lineage>
        <taxon>Eukaryota</taxon>
        <taxon>Fungi</taxon>
        <taxon>Dikarya</taxon>
        <taxon>Ascomycota</taxon>
        <taxon>Pezizomycotina</taxon>
        <taxon>Dothideomycetes</taxon>
        <taxon>Dothideomycetidae</taxon>
        <taxon>Mycosphaerellales</taxon>
        <taxon>Extremaceae</taxon>
        <taxon>Saxophila</taxon>
    </lineage>
</organism>
<dbReference type="EMBL" id="JAVRRT010000019">
    <property type="protein sequence ID" value="KAK5164540.1"/>
    <property type="molecule type" value="Genomic_DNA"/>
</dbReference>